<comment type="similarity">
    <text evidence="6">Belongs to the heat shock protein 70 family.</text>
</comment>
<comment type="catalytic activity">
    <reaction evidence="5">
        <text>ATP + H2O = ADP + phosphate + H(+)</text>
        <dbReference type="Rhea" id="RHEA:13065"/>
        <dbReference type="ChEBI" id="CHEBI:15377"/>
        <dbReference type="ChEBI" id="CHEBI:15378"/>
        <dbReference type="ChEBI" id="CHEBI:30616"/>
        <dbReference type="ChEBI" id="CHEBI:43474"/>
        <dbReference type="ChEBI" id="CHEBI:456216"/>
        <dbReference type="EC" id="3.6.4.10"/>
    </reaction>
</comment>
<dbReference type="PROSITE" id="PS01036">
    <property type="entry name" value="HSP70_3"/>
    <property type="match status" value="1"/>
</dbReference>
<dbReference type="Gene3D" id="1.20.1270.10">
    <property type="match status" value="1"/>
</dbReference>
<dbReference type="Gene3D" id="3.30.30.30">
    <property type="match status" value="1"/>
</dbReference>
<dbReference type="FunFam" id="3.90.640.10:FF:000002">
    <property type="entry name" value="Heat shock 70 kDa"/>
    <property type="match status" value="1"/>
</dbReference>
<dbReference type="EMBL" id="ML976982">
    <property type="protein sequence ID" value="KAF1960934.1"/>
    <property type="molecule type" value="Genomic_DNA"/>
</dbReference>
<dbReference type="FunFam" id="2.60.34.10:FF:000002">
    <property type="entry name" value="Heat shock 70 kDa"/>
    <property type="match status" value="1"/>
</dbReference>
<dbReference type="PROSITE" id="PS00329">
    <property type="entry name" value="HSP70_2"/>
    <property type="match status" value="1"/>
</dbReference>
<dbReference type="GO" id="GO:0140662">
    <property type="term" value="F:ATP-dependent protein folding chaperone"/>
    <property type="evidence" value="ECO:0007669"/>
    <property type="project" value="InterPro"/>
</dbReference>
<evidence type="ECO:0000256" key="5">
    <source>
        <dbReference type="ARBA" id="ARBA00048056"/>
    </source>
</evidence>
<dbReference type="PROSITE" id="PS00297">
    <property type="entry name" value="HSP70_1"/>
    <property type="match status" value="1"/>
</dbReference>
<evidence type="ECO:0000256" key="4">
    <source>
        <dbReference type="ARBA" id="ARBA00023186"/>
    </source>
</evidence>
<feature type="signal peptide" evidence="8">
    <location>
        <begin position="1"/>
        <end position="38"/>
    </location>
</feature>
<dbReference type="Gene3D" id="3.30.420.40">
    <property type="match status" value="2"/>
</dbReference>
<gene>
    <name evidence="9" type="ORF">CC80DRAFT_501182</name>
</gene>
<sequence>MARRGRSRTYSSRNQSTYPLLLTLALLLCGVFFLPALASTTTPPPSNKPPNTTTPNSSIGPIIGIDLGTTHSCVSILRNSHPEILPNSHGNRLTPSWVSFTDTQRLIGDAAKNAFPSNPSRTIYDIKRLIGRKITDGDVRADIATFPFEVFGSRDGVPKVRVEVQGERREFSAEEVSAMILGEMRDIAEEYLGEKVAGAVVTVPAYFNDAQRKATMDAGAIAGLNVVRVVNEPTAAALAYGLHSGEGAERKVLVYDLGGGTFDVSVLSIENGYFEVLATAGDTHLGGEDFDQRVVDYFADKYNMENHVDIRNNAETMGKLKREVERTKRILSSQKSTKIEIESFHNNTSFSSTLTRARFESLNAHLFEKTLKLIAQTLKDAKLTRSDIDDIVLVGGSTRIPKVQEMLEKYFGKAVRKDVNPDEAVAYGAAVLGGILSGERAAEGIVLVDVNPLTLGIETTGGVMTPLITRNTNIPTKKAQLFSTAADNQEVVRIQVYEGERSLTRHNNLLGQFELRDIPPAKRGVPQIEVEFGVDTNGILTVSAMDKATGKSQSITITNGKGHLSKEDIHRMIQEAEMYAEEDKAHRERIEARNSLENYAFNLKSQVASNDESGLGSKIDRGEKERILEAVKDTLNWLEGHGSAAEVEDFAERKEVLDTVAYPITRKQYGGVEEEPSVHDEL</sequence>
<dbReference type="EC" id="3.6.4.10" evidence="1"/>
<feature type="compositionally biased region" description="Low complexity" evidence="7">
    <location>
        <begin position="49"/>
        <end position="58"/>
    </location>
</feature>
<evidence type="ECO:0000313" key="10">
    <source>
        <dbReference type="Proteomes" id="UP000800035"/>
    </source>
</evidence>
<keyword evidence="9" id="KW-0346">Stress response</keyword>
<dbReference type="FunFam" id="3.30.420.40:FF:000172">
    <property type="entry name" value="Heat shock 70 kDa protein"/>
    <property type="match status" value="1"/>
</dbReference>
<protein>
    <recommendedName>
        <fullName evidence="1">non-chaperonin molecular chaperone ATPase</fullName>
        <ecNumber evidence="1">3.6.4.10</ecNumber>
    </recommendedName>
</protein>
<dbReference type="InterPro" id="IPR013126">
    <property type="entry name" value="Hsp_70_fam"/>
</dbReference>
<evidence type="ECO:0000256" key="8">
    <source>
        <dbReference type="SAM" id="SignalP"/>
    </source>
</evidence>
<dbReference type="Gene3D" id="3.90.640.10">
    <property type="entry name" value="Actin, Chain A, domain 4"/>
    <property type="match status" value="1"/>
</dbReference>
<keyword evidence="8" id="KW-0732">Signal</keyword>
<organism evidence="9 10">
    <name type="scientific">Byssothecium circinans</name>
    <dbReference type="NCBI Taxonomy" id="147558"/>
    <lineage>
        <taxon>Eukaryota</taxon>
        <taxon>Fungi</taxon>
        <taxon>Dikarya</taxon>
        <taxon>Ascomycota</taxon>
        <taxon>Pezizomycotina</taxon>
        <taxon>Dothideomycetes</taxon>
        <taxon>Pleosporomycetidae</taxon>
        <taxon>Pleosporales</taxon>
        <taxon>Massarineae</taxon>
        <taxon>Massarinaceae</taxon>
        <taxon>Byssothecium</taxon>
    </lineage>
</organism>
<keyword evidence="10" id="KW-1185">Reference proteome</keyword>
<dbReference type="SUPFAM" id="SSF100920">
    <property type="entry name" value="Heat shock protein 70kD (HSP70), peptide-binding domain"/>
    <property type="match status" value="1"/>
</dbReference>
<keyword evidence="2 6" id="KW-0547">Nucleotide-binding</keyword>
<feature type="chain" id="PRO_5025434183" description="non-chaperonin molecular chaperone ATPase" evidence="8">
    <location>
        <begin position="39"/>
        <end position="682"/>
    </location>
</feature>
<reference evidence="9" key="1">
    <citation type="journal article" date="2020" name="Stud. Mycol.">
        <title>101 Dothideomycetes genomes: a test case for predicting lifestyles and emergence of pathogens.</title>
        <authorList>
            <person name="Haridas S."/>
            <person name="Albert R."/>
            <person name="Binder M."/>
            <person name="Bloem J."/>
            <person name="Labutti K."/>
            <person name="Salamov A."/>
            <person name="Andreopoulos B."/>
            <person name="Baker S."/>
            <person name="Barry K."/>
            <person name="Bills G."/>
            <person name="Bluhm B."/>
            <person name="Cannon C."/>
            <person name="Castanera R."/>
            <person name="Culley D."/>
            <person name="Daum C."/>
            <person name="Ezra D."/>
            <person name="Gonzalez J."/>
            <person name="Henrissat B."/>
            <person name="Kuo A."/>
            <person name="Liang C."/>
            <person name="Lipzen A."/>
            <person name="Lutzoni F."/>
            <person name="Magnuson J."/>
            <person name="Mondo S."/>
            <person name="Nolan M."/>
            <person name="Ohm R."/>
            <person name="Pangilinan J."/>
            <person name="Park H.-J."/>
            <person name="Ramirez L."/>
            <person name="Alfaro M."/>
            <person name="Sun H."/>
            <person name="Tritt A."/>
            <person name="Yoshinaga Y."/>
            <person name="Zwiers L.-H."/>
            <person name="Turgeon B."/>
            <person name="Goodwin S."/>
            <person name="Spatafora J."/>
            <person name="Crous P."/>
            <person name="Grigoriev I."/>
        </authorList>
    </citation>
    <scope>NUCLEOTIDE SEQUENCE</scope>
    <source>
        <strain evidence="9">CBS 675.92</strain>
    </source>
</reference>
<name>A0A6A5U8D3_9PLEO</name>
<dbReference type="FunFam" id="3.30.420.40:FF:000004">
    <property type="entry name" value="Molecular chaperone DnaK"/>
    <property type="match status" value="1"/>
</dbReference>
<dbReference type="NCBIfam" id="NF001413">
    <property type="entry name" value="PRK00290.1"/>
    <property type="match status" value="1"/>
</dbReference>
<dbReference type="AlphaFoldDB" id="A0A6A5U8D3"/>
<dbReference type="SUPFAM" id="SSF100934">
    <property type="entry name" value="Heat shock protein 70kD (HSP70), C-terminal subdomain"/>
    <property type="match status" value="1"/>
</dbReference>
<proteinExistence type="inferred from homology"/>
<dbReference type="SUPFAM" id="SSF53067">
    <property type="entry name" value="Actin-like ATPase domain"/>
    <property type="match status" value="2"/>
</dbReference>
<dbReference type="PANTHER" id="PTHR19375">
    <property type="entry name" value="HEAT SHOCK PROTEIN 70KDA"/>
    <property type="match status" value="1"/>
</dbReference>
<evidence type="ECO:0000256" key="7">
    <source>
        <dbReference type="SAM" id="MobiDB-lite"/>
    </source>
</evidence>
<evidence type="ECO:0000313" key="9">
    <source>
        <dbReference type="EMBL" id="KAF1960934.1"/>
    </source>
</evidence>
<dbReference type="InterPro" id="IPR029048">
    <property type="entry name" value="HSP70_C_sf"/>
</dbReference>
<evidence type="ECO:0000256" key="3">
    <source>
        <dbReference type="ARBA" id="ARBA00022840"/>
    </source>
</evidence>
<dbReference type="InterPro" id="IPR029047">
    <property type="entry name" value="HSP70_peptide-bd_sf"/>
</dbReference>
<evidence type="ECO:0000256" key="6">
    <source>
        <dbReference type="RuleBase" id="RU003322"/>
    </source>
</evidence>
<dbReference type="Proteomes" id="UP000800035">
    <property type="component" value="Unassembled WGS sequence"/>
</dbReference>
<dbReference type="GO" id="GO:0005524">
    <property type="term" value="F:ATP binding"/>
    <property type="evidence" value="ECO:0007669"/>
    <property type="project" value="UniProtKB-KW"/>
</dbReference>
<dbReference type="PRINTS" id="PR00301">
    <property type="entry name" value="HEATSHOCK70"/>
</dbReference>
<dbReference type="Gene3D" id="2.60.34.10">
    <property type="entry name" value="Substrate Binding Domain Of DNAk, Chain A, domain 1"/>
    <property type="match status" value="1"/>
</dbReference>
<dbReference type="OrthoDB" id="2401965at2759"/>
<evidence type="ECO:0000256" key="2">
    <source>
        <dbReference type="ARBA" id="ARBA00022741"/>
    </source>
</evidence>
<dbReference type="FunFam" id="3.30.30.30:FF:000005">
    <property type="entry name" value="Heat shock protein ssb1"/>
    <property type="match status" value="1"/>
</dbReference>
<keyword evidence="4" id="KW-0143">Chaperone</keyword>
<dbReference type="Pfam" id="PF00012">
    <property type="entry name" value="HSP70"/>
    <property type="match status" value="1"/>
</dbReference>
<evidence type="ECO:0000256" key="1">
    <source>
        <dbReference type="ARBA" id="ARBA00012554"/>
    </source>
</evidence>
<dbReference type="InterPro" id="IPR018181">
    <property type="entry name" value="Heat_shock_70_CS"/>
</dbReference>
<feature type="region of interest" description="Disordered" evidence="7">
    <location>
        <begin position="40"/>
        <end position="61"/>
    </location>
</feature>
<keyword evidence="3 6" id="KW-0067">ATP-binding</keyword>
<accession>A0A6A5U8D3</accession>
<dbReference type="InterPro" id="IPR043129">
    <property type="entry name" value="ATPase_NBD"/>
</dbReference>